<accession>A0ACC1XB01</accession>
<sequence length="590" mass="63725">MGEGEGGEFPPRKAQSESSGEYPAKKLARQLDFTGGFVSNVVLPEHPQSLAVPANTQSQPQLKSVVPPVPPPPQATQPPARVPKPESPKSRSRPNVEVKESTPKKQKQCNCKHSRCLKLYCECFASGIYCDGCNCVNCHNNVENEAARREAVEATLERNPNAFRPKIASSPHGTRDNREETGEVLMLGKHNKGCHCKKSGCLKKYCECFQANILCSENCKCMDCKNFEGSEERQALFHGDHANNMAYIQQAANAAITGAIGSSGYASPPVSKKRKGQELFFGSTAKDPSIQRHGHFPQANHIRASTSSTLSSIPVARASSAAMAPSKFTYRSLLADIIQPQDLKELCSVLVVVAAEAAKSLTDQRNATEKQAEDQTATSLASSGQDRLQSHKDSDVERTVTDDCSSANQADKVGPDDSGSDGSDVQKARPMSPGTLALMCDEQDTMFMAAASPNRLTGHGCNTSSQLPYGQDMTEVYAEQERVVLTKFRDCLNRLITFGEIKETKFSSLSRSDLGSQKDVLSNGRTEVGNHQAPVNNGIPKAFGSSTLAPPASKMSQMVTTAIAISNNDPLRISALPGERDIKSKTENKM</sequence>
<proteinExistence type="predicted"/>
<evidence type="ECO:0000313" key="2">
    <source>
        <dbReference type="Proteomes" id="UP001164539"/>
    </source>
</evidence>
<dbReference type="Proteomes" id="UP001164539">
    <property type="component" value="Chromosome 10"/>
</dbReference>
<organism evidence="1 2">
    <name type="scientific">Melia azedarach</name>
    <name type="common">Chinaberry tree</name>
    <dbReference type="NCBI Taxonomy" id="155640"/>
    <lineage>
        <taxon>Eukaryota</taxon>
        <taxon>Viridiplantae</taxon>
        <taxon>Streptophyta</taxon>
        <taxon>Embryophyta</taxon>
        <taxon>Tracheophyta</taxon>
        <taxon>Spermatophyta</taxon>
        <taxon>Magnoliopsida</taxon>
        <taxon>eudicotyledons</taxon>
        <taxon>Gunneridae</taxon>
        <taxon>Pentapetalae</taxon>
        <taxon>rosids</taxon>
        <taxon>malvids</taxon>
        <taxon>Sapindales</taxon>
        <taxon>Meliaceae</taxon>
        <taxon>Melia</taxon>
    </lineage>
</organism>
<keyword evidence="2" id="KW-1185">Reference proteome</keyword>
<comment type="caution">
    <text evidence="1">The sequence shown here is derived from an EMBL/GenBank/DDBJ whole genome shotgun (WGS) entry which is preliminary data.</text>
</comment>
<name>A0ACC1XB01_MELAZ</name>
<gene>
    <name evidence="1" type="ORF">OWV82_018402</name>
</gene>
<evidence type="ECO:0000313" key="1">
    <source>
        <dbReference type="EMBL" id="KAJ4708461.1"/>
    </source>
</evidence>
<dbReference type="EMBL" id="CM051403">
    <property type="protein sequence ID" value="KAJ4708461.1"/>
    <property type="molecule type" value="Genomic_DNA"/>
</dbReference>
<protein>
    <submittedName>
        <fullName evidence="1">Protein tesmin/TSO1-like CXC 5</fullName>
    </submittedName>
</protein>
<reference evidence="1 2" key="1">
    <citation type="journal article" date="2023" name="Science">
        <title>Complex scaffold remodeling in plant triterpene biosynthesis.</title>
        <authorList>
            <person name="De La Pena R."/>
            <person name="Hodgson H."/>
            <person name="Liu J.C."/>
            <person name="Stephenson M.J."/>
            <person name="Martin A.C."/>
            <person name="Owen C."/>
            <person name="Harkess A."/>
            <person name="Leebens-Mack J."/>
            <person name="Jimenez L.E."/>
            <person name="Osbourn A."/>
            <person name="Sattely E.S."/>
        </authorList>
    </citation>
    <scope>NUCLEOTIDE SEQUENCE [LARGE SCALE GENOMIC DNA]</scope>
    <source>
        <strain evidence="2">cv. JPN11</strain>
        <tissue evidence="1">Leaf</tissue>
    </source>
</reference>